<dbReference type="Gene3D" id="2.40.420.20">
    <property type="match status" value="1"/>
</dbReference>
<reference evidence="7 8" key="1">
    <citation type="journal article" date="2013" name="J. Bacteriol.">
        <title>Roles of HynAB and Ech, the only two hydrogenases found in the model sulfate reducer Desulfovibrio gigas.</title>
        <authorList>
            <person name="Morais-Silva F.O."/>
            <person name="Santos C.I."/>
            <person name="Rodrigues R."/>
            <person name="Pereira I.A."/>
            <person name="Rodrigues-Pousada C."/>
        </authorList>
    </citation>
    <scope>NUCLEOTIDE SEQUENCE [LARGE SCALE GENOMIC DNA]</scope>
    <source>
        <strain evidence="8">ATCC 19364 / DSM 1382 / NCIMB 9332 / VKM B-1759</strain>
    </source>
</reference>
<dbReference type="Pfam" id="PF25917">
    <property type="entry name" value="BSH_RND"/>
    <property type="match status" value="1"/>
</dbReference>
<proteinExistence type="inferred from homology"/>
<evidence type="ECO:0000313" key="7">
    <source>
        <dbReference type="EMBL" id="AGW14230.1"/>
    </source>
</evidence>
<dbReference type="InterPro" id="IPR058637">
    <property type="entry name" value="YknX-like_C"/>
</dbReference>
<dbReference type="EMBL" id="CP006585">
    <property type="protein sequence ID" value="AGW14230.1"/>
    <property type="molecule type" value="Genomic_DNA"/>
</dbReference>
<feature type="chain" id="PRO_5004599805" evidence="2">
    <location>
        <begin position="29"/>
        <end position="371"/>
    </location>
</feature>
<dbReference type="Gene3D" id="2.40.50.100">
    <property type="match status" value="1"/>
</dbReference>
<feature type="domain" description="YknX-like C-terminal permuted SH3-like" evidence="6">
    <location>
        <begin position="285"/>
        <end position="352"/>
    </location>
</feature>
<accession>T2GCC9</accession>
<sequence>MYRMLMLAGCCVMALSFLSGCGETPSHAQTAQENATAAAAPSRTVNVQVEPVAPRPFKDILILPGQTEALQDVRLAMDAEGRVDWVGVEKGDLVQKGQELLRLDADLVAAQLAKAKADLALKQDLATRRQSLFQQAVLSKEEHDQALTELAVAKATVTEAETALSRTVIRAPFTGRINNVTVDPGEYVVKGEPVIEMVNVSTIRVTVSVPEMDVRHLNVGQEVAVSIDAHGADRWDGVVDFVAWKADDATKTFEVRVVVDNKDGRIRPGMASRVAFVRRDIPDALTAPLFAVVDRGGERLLYVAQDGVARARQIVIGHIAQDRVQVLEGLAAGDWLIVTGHKDVEDGMPVTVQNMPLAARENTATPQVVAQ</sequence>
<dbReference type="OrthoDB" id="9800209at2"/>
<evidence type="ECO:0000313" key="8">
    <source>
        <dbReference type="Proteomes" id="UP000016587"/>
    </source>
</evidence>
<evidence type="ECO:0000259" key="4">
    <source>
        <dbReference type="Pfam" id="PF25917"/>
    </source>
</evidence>
<dbReference type="NCBIfam" id="TIGR01730">
    <property type="entry name" value="RND_mfp"/>
    <property type="match status" value="1"/>
</dbReference>
<dbReference type="InterPro" id="IPR058625">
    <property type="entry name" value="MdtA-like_BSH"/>
</dbReference>
<dbReference type="HOGENOM" id="CLU_018816_1_2_7"/>
<dbReference type="InterPro" id="IPR058792">
    <property type="entry name" value="Beta-barrel_RND_2"/>
</dbReference>
<evidence type="ECO:0000256" key="1">
    <source>
        <dbReference type="ARBA" id="ARBA00009477"/>
    </source>
</evidence>
<evidence type="ECO:0000259" key="6">
    <source>
        <dbReference type="Pfam" id="PF25989"/>
    </source>
</evidence>
<evidence type="ECO:0000256" key="2">
    <source>
        <dbReference type="SAM" id="SignalP"/>
    </source>
</evidence>
<evidence type="ECO:0000259" key="5">
    <source>
        <dbReference type="Pfam" id="PF25954"/>
    </source>
</evidence>
<dbReference type="Gene3D" id="2.40.30.170">
    <property type="match status" value="1"/>
</dbReference>
<dbReference type="STRING" id="1121448.DGI_2491"/>
<reference evidence="8" key="2">
    <citation type="submission" date="2013-07" db="EMBL/GenBank/DDBJ databases">
        <authorList>
            <person name="Morais-Silva F.O."/>
            <person name="Rezende A.M."/>
            <person name="Pimentel C."/>
            <person name="Resende D.M."/>
            <person name="Santos C.I."/>
            <person name="Clemente C."/>
            <person name="de Oliveira L.M."/>
            <person name="da Silva S.M."/>
            <person name="Costa D.A."/>
            <person name="Varela-Raposo A."/>
            <person name="Horacio E.C.A."/>
            <person name="Matos M."/>
            <person name="Flores O."/>
            <person name="Ruiz J.C."/>
            <person name="Rodrigues-Pousada C."/>
        </authorList>
    </citation>
    <scope>NUCLEOTIDE SEQUENCE [LARGE SCALE GENOMIC DNA]</scope>
    <source>
        <strain evidence="8">ATCC 19364 / DSM 1382 / NCIMB 9332 / VKM B-1759</strain>
    </source>
</reference>
<dbReference type="PANTHER" id="PTHR30469">
    <property type="entry name" value="MULTIDRUG RESISTANCE PROTEIN MDTA"/>
    <property type="match status" value="1"/>
</dbReference>
<feature type="domain" description="Multidrug resistance protein MdtA-like alpha-helical hairpin" evidence="3">
    <location>
        <begin position="109"/>
        <end position="165"/>
    </location>
</feature>
<dbReference type="Gene3D" id="1.10.287.470">
    <property type="entry name" value="Helix hairpin bin"/>
    <property type="match status" value="1"/>
</dbReference>
<gene>
    <name evidence="7" type="ORF">DGI_2491</name>
</gene>
<dbReference type="eggNOG" id="COG0845">
    <property type="taxonomic scope" value="Bacteria"/>
</dbReference>
<feature type="domain" description="Multidrug resistance protein MdtA-like barrel-sandwich hybrid" evidence="4">
    <location>
        <begin position="80"/>
        <end position="193"/>
    </location>
</feature>
<dbReference type="Proteomes" id="UP000016587">
    <property type="component" value="Chromosome"/>
</dbReference>
<dbReference type="SUPFAM" id="SSF111369">
    <property type="entry name" value="HlyD-like secretion proteins"/>
    <property type="match status" value="1"/>
</dbReference>
<protein>
    <submittedName>
        <fullName evidence="7">Putative RND family efflux transporter MFP subunit</fullName>
    </submittedName>
</protein>
<dbReference type="GO" id="GO:0015562">
    <property type="term" value="F:efflux transmembrane transporter activity"/>
    <property type="evidence" value="ECO:0007669"/>
    <property type="project" value="TreeGrafter"/>
</dbReference>
<dbReference type="AlphaFoldDB" id="T2GCC9"/>
<comment type="similarity">
    <text evidence="1">Belongs to the membrane fusion protein (MFP) (TC 8.A.1) family.</text>
</comment>
<dbReference type="PANTHER" id="PTHR30469:SF15">
    <property type="entry name" value="HLYD FAMILY OF SECRETION PROTEINS"/>
    <property type="match status" value="1"/>
</dbReference>
<dbReference type="InterPro" id="IPR058624">
    <property type="entry name" value="MdtA-like_HH"/>
</dbReference>
<dbReference type="PROSITE" id="PS51257">
    <property type="entry name" value="PROKAR_LIPOPROTEIN"/>
    <property type="match status" value="1"/>
</dbReference>
<evidence type="ECO:0000259" key="3">
    <source>
        <dbReference type="Pfam" id="PF25876"/>
    </source>
</evidence>
<dbReference type="Pfam" id="PF25989">
    <property type="entry name" value="YknX_C"/>
    <property type="match status" value="1"/>
</dbReference>
<dbReference type="Pfam" id="PF25876">
    <property type="entry name" value="HH_MFP_RND"/>
    <property type="match status" value="1"/>
</dbReference>
<dbReference type="Pfam" id="PF25954">
    <property type="entry name" value="Beta-barrel_RND_2"/>
    <property type="match status" value="1"/>
</dbReference>
<keyword evidence="8" id="KW-1185">Reference proteome</keyword>
<dbReference type="GO" id="GO:1990281">
    <property type="term" value="C:efflux pump complex"/>
    <property type="evidence" value="ECO:0007669"/>
    <property type="project" value="TreeGrafter"/>
</dbReference>
<feature type="domain" description="CusB-like beta-barrel" evidence="5">
    <location>
        <begin position="205"/>
        <end position="277"/>
    </location>
</feature>
<dbReference type="KEGG" id="dgg:DGI_2491"/>
<dbReference type="FunFam" id="2.40.30.170:FF:000010">
    <property type="entry name" value="Efflux RND transporter periplasmic adaptor subunit"/>
    <property type="match status" value="1"/>
</dbReference>
<feature type="signal peptide" evidence="2">
    <location>
        <begin position="1"/>
        <end position="28"/>
    </location>
</feature>
<name>T2GCC9_MEGG1</name>
<keyword evidence="2" id="KW-0732">Signal</keyword>
<organism evidence="7 8">
    <name type="scientific">Megalodesulfovibrio gigas (strain ATCC 19364 / DSM 1382 / NCIMB 9332 / VKM B-1759)</name>
    <name type="common">Desulfovibrio gigas</name>
    <dbReference type="NCBI Taxonomy" id="1121448"/>
    <lineage>
        <taxon>Bacteria</taxon>
        <taxon>Pseudomonadati</taxon>
        <taxon>Thermodesulfobacteriota</taxon>
        <taxon>Desulfovibrionia</taxon>
        <taxon>Desulfovibrionales</taxon>
        <taxon>Desulfovibrionaceae</taxon>
        <taxon>Megalodesulfovibrio</taxon>
    </lineage>
</organism>
<dbReference type="InterPro" id="IPR006143">
    <property type="entry name" value="RND_pump_MFP"/>
</dbReference>
<dbReference type="PATRIC" id="fig|1121448.10.peg.2444"/>